<proteinExistence type="predicted"/>
<accession>A0A6A5WBJ2</accession>
<evidence type="ECO:0000256" key="1">
    <source>
        <dbReference type="SAM" id="MobiDB-lite"/>
    </source>
</evidence>
<sequence>MGPFTAMWYMQPPSSCQNHINPMMAAPAPTIVASMLAAPALELSESYSVVGFGSYSCALRPNVFSPECLPTHPWQRSSPHSIAHRVAPARSSSISEMNANEATPSPPSKKLSLSIKPLKKGSQWSFTAAVYRSARRRSTNHIPPTGNVPQSHSPSPAIPAQRAQHRTSRAKSLKCGLPSHRYSKAKRMRQLAIV</sequence>
<evidence type="ECO:0000313" key="2">
    <source>
        <dbReference type="EMBL" id="KAF1994976.1"/>
    </source>
</evidence>
<feature type="region of interest" description="Disordered" evidence="1">
    <location>
        <begin position="73"/>
        <end position="111"/>
    </location>
</feature>
<dbReference type="AlphaFoldDB" id="A0A6A5WBJ2"/>
<keyword evidence="3" id="KW-1185">Reference proteome</keyword>
<feature type="region of interest" description="Disordered" evidence="1">
    <location>
        <begin position="136"/>
        <end position="172"/>
    </location>
</feature>
<protein>
    <submittedName>
        <fullName evidence="2">Uncharacterized protein</fullName>
    </submittedName>
</protein>
<evidence type="ECO:0000313" key="3">
    <source>
        <dbReference type="Proteomes" id="UP000799779"/>
    </source>
</evidence>
<organism evidence="2 3">
    <name type="scientific">Amniculicola lignicola CBS 123094</name>
    <dbReference type="NCBI Taxonomy" id="1392246"/>
    <lineage>
        <taxon>Eukaryota</taxon>
        <taxon>Fungi</taxon>
        <taxon>Dikarya</taxon>
        <taxon>Ascomycota</taxon>
        <taxon>Pezizomycotina</taxon>
        <taxon>Dothideomycetes</taxon>
        <taxon>Pleosporomycetidae</taxon>
        <taxon>Pleosporales</taxon>
        <taxon>Amniculicolaceae</taxon>
        <taxon>Amniculicola</taxon>
    </lineage>
</organism>
<dbReference type="Proteomes" id="UP000799779">
    <property type="component" value="Unassembled WGS sequence"/>
</dbReference>
<feature type="compositionally biased region" description="Polar residues" evidence="1">
    <location>
        <begin position="90"/>
        <end position="103"/>
    </location>
</feature>
<reference evidence="2" key="1">
    <citation type="journal article" date="2020" name="Stud. Mycol.">
        <title>101 Dothideomycetes genomes: a test case for predicting lifestyles and emergence of pathogens.</title>
        <authorList>
            <person name="Haridas S."/>
            <person name="Albert R."/>
            <person name="Binder M."/>
            <person name="Bloem J."/>
            <person name="Labutti K."/>
            <person name="Salamov A."/>
            <person name="Andreopoulos B."/>
            <person name="Baker S."/>
            <person name="Barry K."/>
            <person name="Bills G."/>
            <person name="Bluhm B."/>
            <person name="Cannon C."/>
            <person name="Castanera R."/>
            <person name="Culley D."/>
            <person name="Daum C."/>
            <person name="Ezra D."/>
            <person name="Gonzalez J."/>
            <person name="Henrissat B."/>
            <person name="Kuo A."/>
            <person name="Liang C."/>
            <person name="Lipzen A."/>
            <person name="Lutzoni F."/>
            <person name="Magnuson J."/>
            <person name="Mondo S."/>
            <person name="Nolan M."/>
            <person name="Ohm R."/>
            <person name="Pangilinan J."/>
            <person name="Park H.-J."/>
            <person name="Ramirez L."/>
            <person name="Alfaro M."/>
            <person name="Sun H."/>
            <person name="Tritt A."/>
            <person name="Yoshinaga Y."/>
            <person name="Zwiers L.-H."/>
            <person name="Turgeon B."/>
            <person name="Goodwin S."/>
            <person name="Spatafora J."/>
            <person name="Crous P."/>
            <person name="Grigoriev I."/>
        </authorList>
    </citation>
    <scope>NUCLEOTIDE SEQUENCE</scope>
    <source>
        <strain evidence="2">CBS 123094</strain>
    </source>
</reference>
<name>A0A6A5WBJ2_9PLEO</name>
<dbReference type="EMBL" id="ML977648">
    <property type="protein sequence ID" value="KAF1994976.1"/>
    <property type="molecule type" value="Genomic_DNA"/>
</dbReference>
<feature type="compositionally biased region" description="Basic residues" evidence="1">
    <location>
        <begin position="163"/>
        <end position="172"/>
    </location>
</feature>
<gene>
    <name evidence="2" type="ORF">P154DRAFT_581303</name>
</gene>